<keyword evidence="3 12" id="KW-1003">Cell membrane</keyword>
<evidence type="ECO:0000256" key="1">
    <source>
        <dbReference type="ARBA" id="ARBA00004651"/>
    </source>
</evidence>
<evidence type="ECO:0000256" key="9">
    <source>
        <dbReference type="ARBA" id="ARBA00023139"/>
    </source>
</evidence>
<dbReference type="InterPro" id="IPR028055">
    <property type="entry name" value="YidC/Oxa/ALB_C"/>
</dbReference>
<evidence type="ECO:0000256" key="11">
    <source>
        <dbReference type="ARBA" id="ARBA00023288"/>
    </source>
</evidence>
<dbReference type="PANTHER" id="PTHR12428:SF65">
    <property type="entry name" value="CYTOCHROME C OXIDASE ASSEMBLY PROTEIN COX18, MITOCHONDRIAL"/>
    <property type="match status" value="1"/>
</dbReference>
<comment type="caution">
    <text evidence="15">The sequence shown here is derived from an EMBL/GenBank/DDBJ whole genome shotgun (WGS) entry which is preliminary data.</text>
</comment>
<dbReference type="PANTHER" id="PTHR12428">
    <property type="entry name" value="OXA1"/>
    <property type="match status" value="1"/>
</dbReference>
<keyword evidence="11 12" id="KW-0449">Lipoprotein</keyword>
<organism evidence="15 16">
    <name type="scientific">Carnobacterium divergens</name>
    <name type="common">Lactobacillus divergens</name>
    <dbReference type="NCBI Taxonomy" id="2748"/>
    <lineage>
        <taxon>Bacteria</taxon>
        <taxon>Bacillati</taxon>
        <taxon>Bacillota</taxon>
        <taxon>Bacilli</taxon>
        <taxon>Lactobacillales</taxon>
        <taxon>Carnobacteriaceae</taxon>
        <taxon>Carnobacterium</taxon>
    </lineage>
</organism>
<dbReference type="GO" id="GO:0051205">
    <property type="term" value="P:protein insertion into membrane"/>
    <property type="evidence" value="ECO:0007669"/>
    <property type="project" value="TreeGrafter"/>
</dbReference>
<proteinExistence type="inferred from homology"/>
<comment type="similarity">
    <text evidence="12">Belongs to the OXA1/ALB3/YidC family. Type 2 subfamily.</text>
</comment>
<evidence type="ECO:0000256" key="12">
    <source>
        <dbReference type="HAMAP-Rule" id="MF_01811"/>
    </source>
</evidence>
<dbReference type="PRINTS" id="PR00701">
    <property type="entry name" value="60KDINNERMP"/>
</dbReference>
<evidence type="ECO:0000256" key="13">
    <source>
        <dbReference type="SAM" id="MobiDB-lite"/>
    </source>
</evidence>
<keyword evidence="8 12" id="KW-0472">Membrane</keyword>
<sequence>MSKRKRLLILVSSVLLMAVLTGCGKTGSIDASSTGFWDHYIVWNFSRAITGLSNLFFGSYGLGIISFTILIRIILLPLMHHQMKSTRKMSDMQPRLKALQKQYASKDTETQNKLREETQKLYSEAGVNPAMGCLPMLVQMPVLMALYQAISRTEVLKAGHFLWMNLGERDPYFILPVLAAVLTFATTKLSTMSQSESNSMTSAMLYTMPALILFMGVTLPSALSLYWVVGNAFSVGQTLLLNNPFKIKKERDEKVQAERDRQKALEKAIKPKKKKNKKK</sequence>
<feature type="transmembrane region" description="Helical" evidence="12">
    <location>
        <begin position="171"/>
        <end position="191"/>
    </location>
</feature>
<keyword evidence="10 12" id="KW-0143">Chaperone</keyword>
<evidence type="ECO:0000256" key="5">
    <source>
        <dbReference type="ARBA" id="ARBA00022729"/>
    </source>
</evidence>
<evidence type="ECO:0000256" key="4">
    <source>
        <dbReference type="ARBA" id="ARBA00022692"/>
    </source>
</evidence>
<comment type="caution">
    <text evidence="12">Lacks conserved residue(s) required for the propagation of feature annotation.</text>
</comment>
<keyword evidence="2 12" id="KW-0813">Transport</keyword>
<evidence type="ECO:0000256" key="3">
    <source>
        <dbReference type="ARBA" id="ARBA00022475"/>
    </source>
</evidence>
<dbReference type="CDD" id="cd20070">
    <property type="entry name" value="5TM_YidC_Alb3"/>
    <property type="match status" value="1"/>
</dbReference>
<dbReference type="RefSeq" id="WP_135025652.1">
    <property type="nucleotide sequence ID" value="NZ_JBFUWK010000004.1"/>
</dbReference>
<dbReference type="Pfam" id="PF02096">
    <property type="entry name" value="60KD_IMP"/>
    <property type="match status" value="1"/>
</dbReference>
<dbReference type="PROSITE" id="PS51257">
    <property type="entry name" value="PROKAR_LIPOPROTEIN"/>
    <property type="match status" value="1"/>
</dbReference>
<feature type="transmembrane region" description="Helical" evidence="12">
    <location>
        <begin position="203"/>
        <end position="219"/>
    </location>
</feature>
<evidence type="ECO:0000313" key="15">
    <source>
        <dbReference type="EMBL" id="TFJ28416.1"/>
    </source>
</evidence>
<dbReference type="HAMAP" id="MF_01811">
    <property type="entry name" value="YidC_type2"/>
    <property type="match status" value="1"/>
</dbReference>
<dbReference type="NCBIfam" id="TIGR03592">
    <property type="entry name" value="yidC_oxa1_cterm"/>
    <property type="match status" value="1"/>
</dbReference>
<keyword evidence="4 12" id="KW-0812">Transmembrane</keyword>
<evidence type="ECO:0000256" key="10">
    <source>
        <dbReference type="ARBA" id="ARBA00023186"/>
    </source>
</evidence>
<keyword evidence="6 12" id="KW-0653">Protein transport</keyword>
<name>A0A7Z8CZP7_CARDV</name>
<feature type="region of interest" description="Disordered" evidence="13">
    <location>
        <begin position="251"/>
        <end position="279"/>
    </location>
</feature>
<keyword evidence="7 12" id="KW-1133">Transmembrane helix</keyword>
<evidence type="ECO:0000256" key="6">
    <source>
        <dbReference type="ARBA" id="ARBA00022927"/>
    </source>
</evidence>
<keyword evidence="5 12" id="KW-0732">Signal</keyword>
<protein>
    <recommendedName>
        <fullName evidence="12">Membrane protein insertase YidC</fullName>
    </recommendedName>
    <alternativeName>
        <fullName evidence="12">Foldase YidC</fullName>
    </alternativeName>
    <alternativeName>
        <fullName evidence="12">Membrane integrase YidC</fullName>
    </alternativeName>
    <alternativeName>
        <fullName evidence="12">Membrane protein YidC</fullName>
    </alternativeName>
</protein>
<reference evidence="15 16" key="1">
    <citation type="journal article" date="2018" name="Int. J. Food Microbiol.">
        <title>Growth of Carnobacterium spp. isolated from chilled vacuum-packaged meat under relevant acidic conditions.</title>
        <authorList>
            <person name="Zhang P."/>
            <person name="Badoni M."/>
            <person name="Ganzle M."/>
            <person name="Yang X."/>
        </authorList>
    </citation>
    <scope>NUCLEOTIDE SEQUENCE [LARGE SCALE GENOMIC DNA]</scope>
    <source>
        <strain evidence="15 16">B2</strain>
    </source>
</reference>
<dbReference type="EMBL" id="NRPP01000007">
    <property type="protein sequence ID" value="TFJ28416.1"/>
    <property type="molecule type" value="Genomic_DNA"/>
</dbReference>
<dbReference type="InterPro" id="IPR001708">
    <property type="entry name" value="YidC/ALB3/OXA1/COX18"/>
</dbReference>
<dbReference type="GO" id="GO:0015031">
    <property type="term" value="P:protein transport"/>
    <property type="evidence" value="ECO:0007669"/>
    <property type="project" value="UniProtKB-KW"/>
</dbReference>
<evidence type="ECO:0000259" key="14">
    <source>
        <dbReference type="Pfam" id="PF02096"/>
    </source>
</evidence>
<comment type="function">
    <text evidence="12">Required for the insertion and/or proper folding and/or complex formation of integral membrane proteins into the membrane. Involved in integration of membrane proteins that insert both dependently and independently of the Sec translocase complex, as well as at least some lipoproteins.</text>
</comment>
<dbReference type="GO" id="GO:0032977">
    <property type="term" value="F:membrane insertase activity"/>
    <property type="evidence" value="ECO:0007669"/>
    <property type="project" value="InterPro"/>
</dbReference>
<evidence type="ECO:0000256" key="2">
    <source>
        <dbReference type="ARBA" id="ARBA00022448"/>
    </source>
</evidence>
<gene>
    <name evidence="12" type="primary">yidC</name>
    <name evidence="15" type="ORF">CKN69_02485</name>
</gene>
<keyword evidence="9" id="KW-0564">Palmitate</keyword>
<evidence type="ECO:0000256" key="7">
    <source>
        <dbReference type="ARBA" id="ARBA00022989"/>
    </source>
</evidence>
<evidence type="ECO:0000313" key="16">
    <source>
        <dbReference type="Proteomes" id="UP000297938"/>
    </source>
</evidence>
<comment type="subcellular location">
    <subcellularLocation>
        <location evidence="1 12">Cell membrane</location>
        <topology evidence="1 12">Multi-pass membrane protein</topology>
    </subcellularLocation>
</comment>
<dbReference type="InterPro" id="IPR023060">
    <property type="entry name" value="YidC/YidC1/YidC2_Firmicutes"/>
</dbReference>
<dbReference type="GO" id="GO:0005886">
    <property type="term" value="C:plasma membrane"/>
    <property type="evidence" value="ECO:0007669"/>
    <property type="project" value="UniProtKB-SubCell"/>
</dbReference>
<dbReference type="Proteomes" id="UP000297938">
    <property type="component" value="Unassembled WGS sequence"/>
</dbReference>
<feature type="compositionally biased region" description="Basic and acidic residues" evidence="13">
    <location>
        <begin position="251"/>
        <end position="269"/>
    </location>
</feature>
<evidence type="ECO:0000256" key="8">
    <source>
        <dbReference type="ARBA" id="ARBA00023136"/>
    </source>
</evidence>
<feature type="domain" description="Membrane insertase YidC/Oxa/ALB C-terminal" evidence="14">
    <location>
        <begin position="60"/>
        <end position="242"/>
    </location>
</feature>
<feature type="compositionally biased region" description="Basic residues" evidence="13">
    <location>
        <begin position="270"/>
        <end position="279"/>
    </location>
</feature>
<feature type="transmembrane region" description="Helical" evidence="12">
    <location>
        <begin position="55"/>
        <end position="79"/>
    </location>
</feature>
<dbReference type="AlphaFoldDB" id="A0A7Z8CZP7"/>
<dbReference type="InterPro" id="IPR047196">
    <property type="entry name" value="YidC_ALB_C"/>
</dbReference>
<accession>A0A7Z8CZP7</accession>